<accession>A0ABT8AFD9</accession>
<feature type="compositionally biased region" description="Low complexity" evidence="1">
    <location>
        <begin position="100"/>
        <end position="115"/>
    </location>
</feature>
<proteinExistence type="predicted"/>
<reference evidence="3" key="1">
    <citation type="journal article" date="2019" name="Int. J. Syst. Evol. Microbiol.">
        <title>The Global Catalogue of Microorganisms (GCM) 10K type strain sequencing project: providing services to taxonomists for standard genome sequencing and annotation.</title>
        <authorList>
            <consortium name="The Broad Institute Genomics Platform"/>
            <consortium name="The Broad Institute Genome Sequencing Center for Infectious Disease"/>
            <person name="Wu L."/>
            <person name="Ma J."/>
        </authorList>
    </citation>
    <scope>NUCLEOTIDE SEQUENCE [LARGE SCALE GENOMIC DNA]</scope>
    <source>
        <strain evidence="3">CECT 7131</strain>
    </source>
</reference>
<protein>
    <submittedName>
        <fullName evidence="2">Uncharacterized protein</fullName>
    </submittedName>
</protein>
<gene>
    <name evidence="2" type="ORF">QWZ14_28155</name>
</gene>
<dbReference type="RefSeq" id="WP_290320371.1">
    <property type="nucleotide sequence ID" value="NZ_JAUFPN010000205.1"/>
</dbReference>
<evidence type="ECO:0000256" key="1">
    <source>
        <dbReference type="SAM" id="MobiDB-lite"/>
    </source>
</evidence>
<dbReference type="EMBL" id="JAUFPN010000205">
    <property type="protein sequence ID" value="MDN3568271.1"/>
    <property type="molecule type" value="Genomic_DNA"/>
</dbReference>
<keyword evidence="3" id="KW-1185">Reference proteome</keyword>
<feature type="compositionally biased region" description="Pro residues" evidence="1">
    <location>
        <begin position="131"/>
        <end position="153"/>
    </location>
</feature>
<feature type="compositionally biased region" description="Polar residues" evidence="1">
    <location>
        <begin position="1"/>
        <end position="13"/>
    </location>
</feature>
<name>A0ABT8AFD9_9PROT</name>
<feature type="region of interest" description="Disordered" evidence="1">
    <location>
        <begin position="65"/>
        <end position="153"/>
    </location>
</feature>
<comment type="caution">
    <text evidence="2">The sequence shown here is derived from an EMBL/GenBank/DDBJ whole genome shotgun (WGS) entry which is preliminary data.</text>
</comment>
<organism evidence="2 3">
    <name type="scientific">Paeniroseomonas aquatica</name>
    <dbReference type="NCBI Taxonomy" id="373043"/>
    <lineage>
        <taxon>Bacteria</taxon>
        <taxon>Pseudomonadati</taxon>
        <taxon>Pseudomonadota</taxon>
        <taxon>Alphaproteobacteria</taxon>
        <taxon>Acetobacterales</taxon>
        <taxon>Acetobacteraceae</taxon>
        <taxon>Paeniroseomonas</taxon>
    </lineage>
</organism>
<sequence length="153" mass="15496">MIATSATPPTASRSPEPLHGSASAAGLLPQPDARPKSAEAGAAPAWPNPSLRLDPALGIIVMEFRDRSGSVETTLPTERELEAYRSAATRGHREAAGLRASPSPGQAPSGPAPSGLAEAERAHPEQTPARTAPPPPARPATPPPAPPQPALGA</sequence>
<evidence type="ECO:0000313" key="2">
    <source>
        <dbReference type="EMBL" id="MDN3568271.1"/>
    </source>
</evidence>
<evidence type="ECO:0000313" key="3">
    <source>
        <dbReference type="Proteomes" id="UP001529369"/>
    </source>
</evidence>
<dbReference type="Proteomes" id="UP001529369">
    <property type="component" value="Unassembled WGS sequence"/>
</dbReference>
<feature type="region of interest" description="Disordered" evidence="1">
    <location>
        <begin position="1"/>
        <end position="52"/>
    </location>
</feature>